<dbReference type="GO" id="GO:0004069">
    <property type="term" value="F:L-aspartate:2-oxoglutarate aminotransferase activity"/>
    <property type="evidence" value="ECO:0007669"/>
    <property type="project" value="InterPro"/>
</dbReference>
<dbReference type="GO" id="GO:0004352">
    <property type="term" value="F:glutamate dehydrogenase (NAD+) activity"/>
    <property type="evidence" value="ECO:0007669"/>
    <property type="project" value="InterPro"/>
</dbReference>
<accession>A0A0F3MF51</accession>
<dbReference type="EMBL" id="LANO01000001">
    <property type="protein sequence ID" value="KJV54286.1"/>
    <property type="molecule type" value="Genomic_DNA"/>
</dbReference>
<comment type="caution">
    <text evidence="1">The sequence shown here is derived from an EMBL/GenBank/DDBJ whole genome shotgun (WGS) entry which is preliminary data.</text>
</comment>
<organism evidence="1 2">
    <name type="scientific">Orientia tsutsugamushi str. Gilliam</name>
    <dbReference type="NCBI Taxonomy" id="1359184"/>
    <lineage>
        <taxon>Bacteria</taxon>
        <taxon>Pseudomonadati</taxon>
        <taxon>Pseudomonadota</taxon>
        <taxon>Alphaproteobacteria</taxon>
        <taxon>Rickettsiales</taxon>
        <taxon>Rickettsiaceae</taxon>
        <taxon>Rickettsieae</taxon>
        <taxon>Orientia</taxon>
    </lineage>
</organism>
<sequence>MSPMVEKLVLVDNHKQNQAITITEKSKLFTMEMFTNTIKTLEQAGLLDRTVEFLPSDNEIAQRSLSKEKRQDQS</sequence>
<evidence type="ECO:0000313" key="2">
    <source>
        <dbReference type="Proteomes" id="UP000033769"/>
    </source>
</evidence>
<dbReference type="PATRIC" id="fig|1359184.3.peg.177"/>
<dbReference type="PANTHER" id="PTHR43403:SF1">
    <property type="entry name" value="NAD-SPECIFIC GLUTAMATE DEHYDROGENASE"/>
    <property type="match status" value="1"/>
</dbReference>
<dbReference type="InterPro" id="IPR007780">
    <property type="entry name" value="NAD_Glu_DH_bac"/>
</dbReference>
<name>A0A0F3MF51_ORITS</name>
<gene>
    <name evidence="1" type="ORF">OTSGILL_0161</name>
</gene>
<proteinExistence type="predicted"/>
<dbReference type="GO" id="GO:0006538">
    <property type="term" value="P:L-glutamate catabolic process"/>
    <property type="evidence" value="ECO:0007669"/>
    <property type="project" value="InterPro"/>
</dbReference>
<protein>
    <submittedName>
        <fullName evidence="1">Bacterial NAD-glutamate dehydrogenase family protein</fullName>
    </submittedName>
</protein>
<evidence type="ECO:0000313" key="1">
    <source>
        <dbReference type="EMBL" id="KJV54286.1"/>
    </source>
</evidence>
<dbReference type="AlphaFoldDB" id="A0A0F3MF51"/>
<reference evidence="1 2" key="1">
    <citation type="submission" date="2015-02" db="EMBL/GenBank/DDBJ databases">
        <title>Genome Sequencing of Rickettsiales.</title>
        <authorList>
            <person name="Daugherty S.C."/>
            <person name="Su Q."/>
            <person name="Abolude K."/>
            <person name="Beier-Sexton M."/>
            <person name="Carlyon J.A."/>
            <person name="Carter R."/>
            <person name="Day N.P."/>
            <person name="Dumler S.J."/>
            <person name="Dyachenko V."/>
            <person name="Godinez A."/>
            <person name="Kurtti T.J."/>
            <person name="Lichay M."/>
            <person name="Mullins K.E."/>
            <person name="Ott S."/>
            <person name="Pappas-Brown V."/>
            <person name="Paris D.H."/>
            <person name="Patel P."/>
            <person name="Richards A.L."/>
            <person name="Sadzewicz L."/>
            <person name="Sears K."/>
            <person name="Seidman D."/>
            <person name="Sengamalay N."/>
            <person name="Stenos J."/>
            <person name="Tallon L.J."/>
            <person name="Vincent G."/>
            <person name="Fraser C.M."/>
            <person name="Munderloh U."/>
            <person name="Dunning-Hotopp J.C."/>
        </authorList>
    </citation>
    <scope>NUCLEOTIDE SEQUENCE [LARGE SCALE GENOMIC DNA]</scope>
    <source>
        <strain evidence="1 2">Gilliam</strain>
    </source>
</reference>
<dbReference type="Proteomes" id="UP000033769">
    <property type="component" value="Unassembled WGS sequence"/>
</dbReference>
<dbReference type="PANTHER" id="PTHR43403">
    <property type="entry name" value="NAD-SPECIFIC GLUTAMATE DEHYDROGENASE"/>
    <property type="match status" value="1"/>
</dbReference>